<feature type="region of interest" description="Disordered" evidence="1">
    <location>
        <begin position="1"/>
        <end position="72"/>
    </location>
</feature>
<proteinExistence type="predicted"/>
<gene>
    <name evidence="2" type="ORF">ElyMa_000508900</name>
</gene>
<dbReference type="EMBL" id="BMAT01000971">
    <property type="protein sequence ID" value="GFR77445.1"/>
    <property type="molecule type" value="Genomic_DNA"/>
</dbReference>
<keyword evidence="3" id="KW-1185">Reference proteome</keyword>
<name>A0AAV4FXI5_9GAST</name>
<protein>
    <submittedName>
        <fullName evidence="2">Uncharacterized protein</fullName>
    </submittedName>
</protein>
<evidence type="ECO:0000256" key="1">
    <source>
        <dbReference type="SAM" id="MobiDB-lite"/>
    </source>
</evidence>
<dbReference type="Proteomes" id="UP000762676">
    <property type="component" value="Unassembled WGS sequence"/>
</dbReference>
<feature type="compositionally biased region" description="Low complexity" evidence="1">
    <location>
        <begin position="13"/>
        <end position="30"/>
    </location>
</feature>
<comment type="caution">
    <text evidence="2">The sequence shown here is derived from an EMBL/GenBank/DDBJ whole genome shotgun (WGS) entry which is preliminary data.</text>
</comment>
<sequence>MSDLVLDERERLSLTSRSRATSRATSRTASPTGGSRSHREKTSQPTLPNNLPEREEGKGDQSKQLDNVRVIS</sequence>
<dbReference type="AlphaFoldDB" id="A0AAV4FXI5"/>
<evidence type="ECO:0000313" key="2">
    <source>
        <dbReference type="EMBL" id="GFR77445.1"/>
    </source>
</evidence>
<feature type="compositionally biased region" description="Basic and acidic residues" evidence="1">
    <location>
        <begin position="52"/>
        <end position="63"/>
    </location>
</feature>
<reference evidence="2 3" key="1">
    <citation type="journal article" date="2021" name="Elife">
        <title>Chloroplast acquisition without the gene transfer in kleptoplastic sea slugs, Plakobranchus ocellatus.</title>
        <authorList>
            <person name="Maeda T."/>
            <person name="Takahashi S."/>
            <person name="Yoshida T."/>
            <person name="Shimamura S."/>
            <person name="Takaki Y."/>
            <person name="Nagai Y."/>
            <person name="Toyoda A."/>
            <person name="Suzuki Y."/>
            <person name="Arimoto A."/>
            <person name="Ishii H."/>
            <person name="Satoh N."/>
            <person name="Nishiyama T."/>
            <person name="Hasebe M."/>
            <person name="Maruyama T."/>
            <person name="Minagawa J."/>
            <person name="Obokata J."/>
            <person name="Shigenobu S."/>
        </authorList>
    </citation>
    <scope>NUCLEOTIDE SEQUENCE [LARGE SCALE GENOMIC DNA]</scope>
</reference>
<accession>A0AAV4FXI5</accession>
<feature type="compositionally biased region" description="Basic and acidic residues" evidence="1">
    <location>
        <begin position="1"/>
        <end position="12"/>
    </location>
</feature>
<evidence type="ECO:0000313" key="3">
    <source>
        <dbReference type="Proteomes" id="UP000762676"/>
    </source>
</evidence>
<organism evidence="2 3">
    <name type="scientific">Elysia marginata</name>
    <dbReference type="NCBI Taxonomy" id="1093978"/>
    <lineage>
        <taxon>Eukaryota</taxon>
        <taxon>Metazoa</taxon>
        <taxon>Spiralia</taxon>
        <taxon>Lophotrochozoa</taxon>
        <taxon>Mollusca</taxon>
        <taxon>Gastropoda</taxon>
        <taxon>Heterobranchia</taxon>
        <taxon>Euthyneura</taxon>
        <taxon>Panpulmonata</taxon>
        <taxon>Sacoglossa</taxon>
        <taxon>Placobranchoidea</taxon>
        <taxon>Plakobranchidae</taxon>
        <taxon>Elysia</taxon>
    </lineage>
</organism>